<dbReference type="EMBL" id="AP022593">
    <property type="protein sequence ID" value="BBY49413.1"/>
    <property type="molecule type" value="Genomic_DNA"/>
</dbReference>
<organism evidence="2 3">
    <name type="scientific">Mycolicibacterium arabiense</name>
    <dbReference type="NCBI Taxonomy" id="1286181"/>
    <lineage>
        <taxon>Bacteria</taxon>
        <taxon>Bacillati</taxon>
        <taxon>Actinomycetota</taxon>
        <taxon>Actinomycetes</taxon>
        <taxon>Mycobacteriales</taxon>
        <taxon>Mycobacteriaceae</taxon>
        <taxon>Mycolicibacterium</taxon>
    </lineage>
</organism>
<dbReference type="AlphaFoldDB" id="A0A7I7RY41"/>
<dbReference type="PANTHER" id="PTHR33840:SF2">
    <property type="entry name" value="TLE1 PHOSPHOLIPASE DOMAIN-CONTAINING PROTEIN"/>
    <property type="match status" value="1"/>
</dbReference>
<dbReference type="KEGG" id="marz:MARA_28810"/>
<proteinExistence type="predicted"/>
<dbReference type="PANTHER" id="PTHR33840">
    <property type="match status" value="1"/>
</dbReference>
<gene>
    <name evidence="2" type="ORF">MARA_28810</name>
</gene>
<dbReference type="Pfam" id="PF09994">
    <property type="entry name" value="T6SS_Tle1-like_cat"/>
    <property type="match status" value="1"/>
</dbReference>
<feature type="domain" description="T6SS Phospholipase effector Tle1-like catalytic" evidence="1">
    <location>
        <begin position="2"/>
        <end position="230"/>
    </location>
</feature>
<keyword evidence="3" id="KW-1185">Reference proteome</keyword>
<geneLocation type="plasmid" evidence="3">
    <name>pjcm18538 dna</name>
</geneLocation>
<reference evidence="2 3" key="1">
    <citation type="journal article" date="2019" name="Emerg. Microbes Infect.">
        <title>Comprehensive subspecies identification of 175 nontuberculous mycobacteria species based on 7547 genomic profiles.</title>
        <authorList>
            <person name="Matsumoto Y."/>
            <person name="Kinjo T."/>
            <person name="Motooka D."/>
            <person name="Nabeya D."/>
            <person name="Jung N."/>
            <person name="Uechi K."/>
            <person name="Horii T."/>
            <person name="Iida T."/>
            <person name="Fujita J."/>
            <person name="Nakamura S."/>
        </authorList>
    </citation>
    <scope>NUCLEOTIDE SEQUENCE [LARGE SCALE GENOMIC DNA]</scope>
    <source>
        <strain evidence="2 3">JCM 18538</strain>
    </source>
</reference>
<protein>
    <recommendedName>
        <fullName evidence="1">T6SS Phospholipase effector Tle1-like catalytic domain-containing protein</fullName>
    </recommendedName>
</protein>
<sequence>MKNVVLCFDHVREPSDARSASNATALFGLLDQSPDQLCWYCAEAVTRHCAGARVDERAALDGAYAFLRRHWQPGDRIFVFGAGRGGYCAEALVRLLNTVGVLPSDLDDLVDFCVGAYSSPRTVRSGAQWQAVRDVVAALVGGESCEAPAYLGLWDAARPVTMPAPPAEPLVVASGRLALAADGAPSLVRRPLPVRADGIEEAWFRGDHCDVAGGPGACVGLRRIAFDWVADGAKTAGLRLRAGTGHEVPQHADALAGSARGLPLRGVPSGAKVHASVEVYLQAHPAYWRRLPASVVWTDRDWLSRGERLVARTEGAPVSVPENEMASATA</sequence>
<dbReference type="Proteomes" id="UP000467428">
    <property type="component" value="Chromosome"/>
</dbReference>
<dbReference type="RefSeq" id="WP_163919062.1">
    <property type="nucleotide sequence ID" value="NZ_AP022593.1"/>
</dbReference>
<evidence type="ECO:0000313" key="3">
    <source>
        <dbReference type="Proteomes" id="UP000467428"/>
    </source>
</evidence>
<evidence type="ECO:0000259" key="1">
    <source>
        <dbReference type="Pfam" id="PF09994"/>
    </source>
</evidence>
<name>A0A7I7RY41_9MYCO</name>
<evidence type="ECO:0000313" key="2">
    <source>
        <dbReference type="EMBL" id="BBY49413.1"/>
    </source>
</evidence>
<dbReference type="InterPro" id="IPR018712">
    <property type="entry name" value="Tle1-like_cat"/>
</dbReference>
<accession>A0A7I7RY41</accession>